<evidence type="ECO:0000313" key="1">
    <source>
        <dbReference type="EMBL" id="KAG8486503.1"/>
    </source>
</evidence>
<keyword evidence="2" id="KW-1185">Reference proteome</keyword>
<sequence>MLPAKMLVIVLLGTAVNVPLGVWKEHTRKFPLSWFAAVPFIVMVRKSVLMPKTGMALTMGASMIYPREELKEVAAQIAIAAAVAGYNDLRQVDCVAVSQCSREGTLYGTSSSSNNCYARWGASKSELKKLSTT</sequence>
<comment type="caution">
    <text evidence="1">The sequence shown here is derived from an EMBL/GenBank/DDBJ whole genome shotgun (WGS) entry which is preliminary data.</text>
</comment>
<accession>A0A8J6D092</accession>
<protein>
    <submittedName>
        <fullName evidence="1">Uncharacterized protein</fullName>
    </submittedName>
</protein>
<dbReference type="OrthoDB" id="2018137at2759"/>
<dbReference type="AlphaFoldDB" id="A0A8J6D092"/>
<gene>
    <name evidence="1" type="ORF">CXB51_019876</name>
</gene>
<proteinExistence type="predicted"/>
<dbReference type="Proteomes" id="UP000701853">
    <property type="component" value="Chromosome 8"/>
</dbReference>
<organism evidence="1 2">
    <name type="scientific">Gossypium anomalum</name>
    <dbReference type="NCBI Taxonomy" id="47600"/>
    <lineage>
        <taxon>Eukaryota</taxon>
        <taxon>Viridiplantae</taxon>
        <taxon>Streptophyta</taxon>
        <taxon>Embryophyta</taxon>
        <taxon>Tracheophyta</taxon>
        <taxon>Spermatophyta</taxon>
        <taxon>Magnoliopsida</taxon>
        <taxon>eudicotyledons</taxon>
        <taxon>Gunneridae</taxon>
        <taxon>Pentapetalae</taxon>
        <taxon>rosids</taxon>
        <taxon>malvids</taxon>
        <taxon>Malvales</taxon>
        <taxon>Malvaceae</taxon>
        <taxon>Malvoideae</taxon>
        <taxon>Gossypium</taxon>
    </lineage>
</organism>
<reference evidence="1 2" key="1">
    <citation type="journal article" date="2021" name="bioRxiv">
        <title>The Gossypium anomalum genome as a resource for cotton improvement and evolutionary analysis of hybrid incompatibility.</title>
        <authorList>
            <person name="Grover C.E."/>
            <person name="Yuan D."/>
            <person name="Arick M.A."/>
            <person name="Miller E.R."/>
            <person name="Hu G."/>
            <person name="Peterson D.G."/>
            <person name="Wendel J.F."/>
            <person name="Udall J.A."/>
        </authorList>
    </citation>
    <scope>NUCLEOTIDE SEQUENCE [LARGE SCALE GENOMIC DNA]</scope>
    <source>
        <strain evidence="1">JFW-Udall</strain>
        <tissue evidence="1">Leaf</tissue>
    </source>
</reference>
<dbReference type="PANTHER" id="PTHR31033">
    <property type="entry name" value="PROTEIN, PUTATIVE-RELATED"/>
    <property type="match status" value="1"/>
</dbReference>
<dbReference type="GO" id="GO:0009507">
    <property type="term" value="C:chloroplast"/>
    <property type="evidence" value="ECO:0007669"/>
    <property type="project" value="TreeGrafter"/>
</dbReference>
<dbReference type="PANTHER" id="PTHR31033:SF18">
    <property type="entry name" value="OS06G0115800 PROTEIN"/>
    <property type="match status" value="1"/>
</dbReference>
<evidence type="ECO:0000313" key="2">
    <source>
        <dbReference type="Proteomes" id="UP000701853"/>
    </source>
</evidence>
<dbReference type="EMBL" id="JAHUZN010000008">
    <property type="protein sequence ID" value="KAG8486503.1"/>
    <property type="molecule type" value="Genomic_DNA"/>
</dbReference>
<name>A0A8J6D092_9ROSI</name>